<comment type="caution">
    <text evidence="2">The sequence shown here is derived from an EMBL/GenBank/DDBJ whole genome shotgun (WGS) entry which is preliminary data.</text>
</comment>
<keyword evidence="3" id="KW-1185">Reference proteome</keyword>
<dbReference type="Gene3D" id="3.30.1370.110">
    <property type="match status" value="1"/>
</dbReference>
<dbReference type="InterPro" id="IPR002625">
    <property type="entry name" value="Smr_dom"/>
</dbReference>
<evidence type="ECO:0000313" key="2">
    <source>
        <dbReference type="EMBL" id="GMH69684.1"/>
    </source>
</evidence>
<evidence type="ECO:0000313" key="3">
    <source>
        <dbReference type="Proteomes" id="UP001165122"/>
    </source>
</evidence>
<gene>
    <name evidence="2" type="ORF">TrLO_g11250</name>
</gene>
<dbReference type="SUPFAM" id="SSF160443">
    <property type="entry name" value="SMR domain-like"/>
    <property type="match status" value="1"/>
</dbReference>
<proteinExistence type="predicted"/>
<dbReference type="EMBL" id="BRXW01000609">
    <property type="protein sequence ID" value="GMH69684.1"/>
    <property type="molecule type" value="Genomic_DNA"/>
</dbReference>
<dbReference type="Proteomes" id="UP001165122">
    <property type="component" value="Unassembled WGS sequence"/>
</dbReference>
<accession>A0A9W7AJW0</accession>
<reference evidence="3" key="1">
    <citation type="journal article" date="2023" name="Commun. Biol.">
        <title>Genome analysis of Parmales, the sister group of diatoms, reveals the evolutionary specialization of diatoms from phago-mixotrophs to photoautotrophs.</title>
        <authorList>
            <person name="Ban H."/>
            <person name="Sato S."/>
            <person name="Yoshikawa S."/>
            <person name="Yamada K."/>
            <person name="Nakamura Y."/>
            <person name="Ichinomiya M."/>
            <person name="Sato N."/>
            <person name="Blanc-Mathieu R."/>
            <person name="Endo H."/>
            <person name="Kuwata A."/>
            <person name="Ogata H."/>
        </authorList>
    </citation>
    <scope>NUCLEOTIDE SEQUENCE [LARGE SCALE GENOMIC DNA]</scope>
    <source>
        <strain evidence="3">NIES 3700</strain>
    </source>
</reference>
<dbReference type="AlphaFoldDB" id="A0A9W7AJW0"/>
<dbReference type="InterPro" id="IPR036063">
    <property type="entry name" value="Smr_dom_sf"/>
</dbReference>
<sequence length="337" mass="38133">MEEEERGEIIDEVLEEWLKRRGEVERSSILALEVNTSPSIFSQFLKSRLPLPLPLPLSLLTDHCTIKGTSSKSDWLKGLPIALNLIGTNLKLPTSLLKDILNSLRMDKQWEWGLQVYMEWVERGRGVSSGNVVSVCAGLAESRRTEEIKVIVKEATNKYKNDQEFVKSVYFGAITKCHLHSLSTTSDYLYSLGVKQGSLPWVIKEYNDEEVTFDLHGFNIGLAGCGVRVGLREVFREGWGGGRRVRIITGRGANSRVKEEPVLRSKVMDMLIEDVYPPIVSWSEVGNIGVLVLEEKGVKEWVEWEREMKGRLFRKAGGILGNVEERLKSSIKNKKNE</sequence>
<organism evidence="2 3">
    <name type="scientific">Triparma laevis f. longispina</name>
    <dbReference type="NCBI Taxonomy" id="1714387"/>
    <lineage>
        <taxon>Eukaryota</taxon>
        <taxon>Sar</taxon>
        <taxon>Stramenopiles</taxon>
        <taxon>Ochrophyta</taxon>
        <taxon>Bolidophyceae</taxon>
        <taxon>Parmales</taxon>
        <taxon>Triparmaceae</taxon>
        <taxon>Triparma</taxon>
    </lineage>
</organism>
<name>A0A9W7AJW0_9STRA</name>
<evidence type="ECO:0000259" key="1">
    <source>
        <dbReference type="PROSITE" id="PS50828"/>
    </source>
</evidence>
<protein>
    <recommendedName>
        <fullName evidence="1">Smr domain-containing protein</fullName>
    </recommendedName>
</protein>
<feature type="domain" description="Smr" evidence="1">
    <location>
        <begin position="213"/>
        <end position="296"/>
    </location>
</feature>
<dbReference type="PROSITE" id="PS50828">
    <property type="entry name" value="SMR"/>
    <property type="match status" value="1"/>
</dbReference>
<dbReference type="OrthoDB" id="185373at2759"/>